<organism evidence="2 3">
    <name type="scientific">Novosphingobium bradum</name>
    <dbReference type="NCBI Taxonomy" id="1737444"/>
    <lineage>
        <taxon>Bacteria</taxon>
        <taxon>Pseudomonadati</taxon>
        <taxon>Pseudomonadota</taxon>
        <taxon>Alphaproteobacteria</taxon>
        <taxon>Sphingomonadales</taxon>
        <taxon>Sphingomonadaceae</taxon>
        <taxon>Novosphingobium</taxon>
    </lineage>
</organism>
<evidence type="ECO:0000313" key="3">
    <source>
        <dbReference type="Proteomes" id="UP001595604"/>
    </source>
</evidence>
<comment type="caution">
    <text evidence="2">The sequence shown here is derived from an EMBL/GenBank/DDBJ whole genome shotgun (WGS) entry which is preliminary data.</text>
</comment>
<keyword evidence="3" id="KW-1185">Reference proteome</keyword>
<dbReference type="EMBL" id="JBHRTQ010000002">
    <property type="protein sequence ID" value="MFC3173044.1"/>
    <property type="molecule type" value="Genomic_DNA"/>
</dbReference>
<dbReference type="RefSeq" id="WP_379508432.1">
    <property type="nucleotide sequence ID" value="NZ_JBHRTQ010000002.1"/>
</dbReference>
<dbReference type="Proteomes" id="UP001595604">
    <property type="component" value="Unassembled WGS sequence"/>
</dbReference>
<sequence>MLLTLPRLLLARLIGAALLLAVALQAGMPFAAPLQRTHGSAFSATTHEVALASQRRGEVVRLAIAPEPRLPALVPAAPLVAALAALPAPRPRSTGPPAREDIARRPSPRAPPTA</sequence>
<protein>
    <submittedName>
        <fullName evidence="2">Uncharacterized protein</fullName>
    </submittedName>
</protein>
<evidence type="ECO:0000256" key="1">
    <source>
        <dbReference type="SAM" id="MobiDB-lite"/>
    </source>
</evidence>
<name>A0ABV7IK19_9SPHN</name>
<feature type="region of interest" description="Disordered" evidence="1">
    <location>
        <begin position="86"/>
        <end position="114"/>
    </location>
</feature>
<evidence type="ECO:0000313" key="2">
    <source>
        <dbReference type="EMBL" id="MFC3173044.1"/>
    </source>
</evidence>
<gene>
    <name evidence="2" type="ORF">ACFOD9_02135</name>
</gene>
<proteinExistence type="predicted"/>
<reference evidence="3" key="1">
    <citation type="journal article" date="2019" name="Int. J. Syst. Evol. Microbiol.">
        <title>The Global Catalogue of Microorganisms (GCM) 10K type strain sequencing project: providing services to taxonomists for standard genome sequencing and annotation.</title>
        <authorList>
            <consortium name="The Broad Institute Genomics Platform"/>
            <consortium name="The Broad Institute Genome Sequencing Center for Infectious Disease"/>
            <person name="Wu L."/>
            <person name="Ma J."/>
        </authorList>
    </citation>
    <scope>NUCLEOTIDE SEQUENCE [LARGE SCALE GENOMIC DNA]</scope>
    <source>
        <strain evidence="3">KCTC 42984</strain>
    </source>
</reference>
<accession>A0ABV7IK19</accession>